<name>A0A6A3BVI2_HIBSY</name>
<gene>
    <name evidence="1" type="ORF">F3Y22_tig00018272pilonHSYRG00015</name>
</gene>
<keyword evidence="2" id="KW-1185">Reference proteome</keyword>
<protein>
    <submittedName>
        <fullName evidence="1">Uncharacterized protein</fullName>
    </submittedName>
</protein>
<dbReference type="AlphaFoldDB" id="A0A6A3BVI2"/>
<proteinExistence type="predicted"/>
<accession>A0A6A3BVI2</accession>
<sequence length="71" mass="8351">MGFPQYGENQMSFCPRRNLLSLSPPPPTPPPWRRLPIITARWMNSASGKVKARRKLREPRFVSRREVRLMC</sequence>
<dbReference type="EMBL" id="VEPZ02000683">
    <property type="protein sequence ID" value="KAE8720753.1"/>
    <property type="molecule type" value="Genomic_DNA"/>
</dbReference>
<evidence type="ECO:0000313" key="1">
    <source>
        <dbReference type="EMBL" id="KAE8720753.1"/>
    </source>
</evidence>
<reference evidence="1" key="1">
    <citation type="submission" date="2019-09" db="EMBL/GenBank/DDBJ databases">
        <title>Draft genome information of white flower Hibiscus syriacus.</title>
        <authorList>
            <person name="Kim Y.-M."/>
        </authorList>
    </citation>
    <scope>NUCLEOTIDE SEQUENCE [LARGE SCALE GENOMIC DNA]</scope>
    <source>
        <strain evidence="1">YM2019G1</strain>
    </source>
</reference>
<comment type="caution">
    <text evidence="1">The sequence shown here is derived from an EMBL/GenBank/DDBJ whole genome shotgun (WGS) entry which is preliminary data.</text>
</comment>
<organism evidence="1 2">
    <name type="scientific">Hibiscus syriacus</name>
    <name type="common">Rose of Sharon</name>
    <dbReference type="NCBI Taxonomy" id="106335"/>
    <lineage>
        <taxon>Eukaryota</taxon>
        <taxon>Viridiplantae</taxon>
        <taxon>Streptophyta</taxon>
        <taxon>Embryophyta</taxon>
        <taxon>Tracheophyta</taxon>
        <taxon>Spermatophyta</taxon>
        <taxon>Magnoliopsida</taxon>
        <taxon>eudicotyledons</taxon>
        <taxon>Gunneridae</taxon>
        <taxon>Pentapetalae</taxon>
        <taxon>rosids</taxon>
        <taxon>malvids</taxon>
        <taxon>Malvales</taxon>
        <taxon>Malvaceae</taxon>
        <taxon>Malvoideae</taxon>
        <taxon>Hibiscus</taxon>
    </lineage>
</organism>
<evidence type="ECO:0000313" key="2">
    <source>
        <dbReference type="Proteomes" id="UP000436088"/>
    </source>
</evidence>
<dbReference type="Proteomes" id="UP000436088">
    <property type="component" value="Unassembled WGS sequence"/>
</dbReference>